<dbReference type="InterPro" id="IPR011075">
    <property type="entry name" value="TetR_C"/>
</dbReference>
<organism evidence="6 7">
    <name type="scientific">Pseudolactococcus insecticola</name>
    <dbReference type="NCBI Taxonomy" id="2709158"/>
    <lineage>
        <taxon>Bacteria</taxon>
        <taxon>Bacillati</taxon>
        <taxon>Bacillota</taxon>
        <taxon>Bacilli</taxon>
        <taxon>Lactobacillales</taxon>
        <taxon>Streptococcaceae</taxon>
        <taxon>Pseudolactococcus</taxon>
    </lineage>
</organism>
<comment type="caution">
    <text evidence="6">The sequence shown here is derived from an EMBL/GenBank/DDBJ whole genome shotgun (WGS) entry which is preliminary data.</text>
</comment>
<dbReference type="PROSITE" id="PS50977">
    <property type="entry name" value="HTH_TETR_2"/>
    <property type="match status" value="1"/>
</dbReference>
<dbReference type="InterPro" id="IPR001647">
    <property type="entry name" value="HTH_TetR"/>
</dbReference>
<dbReference type="AlphaFoldDB" id="A0A6A0B704"/>
<dbReference type="Gene3D" id="1.10.10.60">
    <property type="entry name" value="Homeodomain-like"/>
    <property type="match status" value="1"/>
</dbReference>
<evidence type="ECO:0000259" key="5">
    <source>
        <dbReference type="PROSITE" id="PS50977"/>
    </source>
</evidence>
<dbReference type="InterPro" id="IPR036271">
    <property type="entry name" value="Tet_transcr_reg_TetR-rel_C_sf"/>
</dbReference>
<evidence type="ECO:0000256" key="4">
    <source>
        <dbReference type="PROSITE-ProRule" id="PRU00335"/>
    </source>
</evidence>
<feature type="domain" description="HTH tetR-type" evidence="5">
    <location>
        <begin position="9"/>
        <end position="69"/>
    </location>
</feature>
<dbReference type="Gene3D" id="1.10.357.10">
    <property type="entry name" value="Tetracycline Repressor, domain 2"/>
    <property type="match status" value="1"/>
</dbReference>
<dbReference type="SUPFAM" id="SSF46689">
    <property type="entry name" value="Homeodomain-like"/>
    <property type="match status" value="1"/>
</dbReference>
<evidence type="ECO:0000313" key="6">
    <source>
        <dbReference type="EMBL" id="GFH40084.1"/>
    </source>
</evidence>
<gene>
    <name evidence="6" type="ORF">Hs20B_04820</name>
</gene>
<protein>
    <submittedName>
        <fullName evidence="6">TetR family transcriptional regulator</fullName>
    </submittedName>
</protein>
<evidence type="ECO:0000256" key="1">
    <source>
        <dbReference type="ARBA" id="ARBA00023015"/>
    </source>
</evidence>
<accession>A0A6A0B704</accession>
<dbReference type="Proteomes" id="UP000475928">
    <property type="component" value="Unassembled WGS sequence"/>
</dbReference>
<keyword evidence="2 4" id="KW-0238">DNA-binding</keyword>
<keyword evidence="7" id="KW-1185">Reference proteome</keyword>
<name>A0A6A0B704_9LACT</name>
<dbReference type="Pfam" id="PF00440">
    <property type="entry name" value="TetR_N"/>
    <property type="match status" value="1"/>
</dbReference>
<dbReference type="GO" id="GO:0003677">
    <property type="term" value="F:DNA binding"/>
    <property type="evidence" value="ECO:0007669"/>
    <property type="project" value="UniProtKB-UniRule"/>
</dbReference>
<sequence length="196" mass="22149">MTSTRKRGEALEEEIFRAARDILATKGIEQATFSAIAKQAKTSRTVLYRRFNSPFELLMTAKLAEVTDALGVFSDILIDTGSMRGDLLLVFNRFLQSSQILGRELMQAMTIEISKGNPVIEKQILAVKTGNLAIMNKIIENAQARGEDVLEVSDYAKLIPFELVRYEIIVNKHEITTTFLEQLIDEVVLKLLRRED</sequence>
<evidence type="ECO:0000256" key="3">
    <source>
        <dbReference type="ARBA" id="ARBA00023163"/>
    </source>
</evidence>
<feature type="DNA-binding region" description="H-T-H motif" evidence="4">
    <location>
        <begin position="32"/>
        <end position="51"/>
    </location>
</feature>
<dbReference type="RefSeq" id="WP_172355299.1">
    <property type="nucleotide sequence ID" value="NZ_BLLH01000002.1"/>
</dbReference>
<dbReference type="Pfam" id="PF16859">
    <property type="entry name" value="TetR_C_11"/>
    <property type="match status" value="1"/>
</dbReference>
<evidence type="ECO:0000256" key="2">
    <source>
        <dbReference type="ARBA" id="ARBA00023125"/>
    </source>
</evidence>
<dbReference type="EMBL" id="BLLH01000002">
    <property type="protein sequence ID" value="GFH40084.1"/>
    <property type="molecule type" value="Genomic_DNA"/>
</dbReference>
<keyword evidence="1" id="KW-0805">Transcription regulation</keyword>
<keyword evidence="3" id="KW-0804">Transcription</keyword>
<evidence type="ECO:0000313" key="7">
    <source>
        <dbReference type="Proteomes" id="UP000475928"/>
    </source>
</evidence>
<reference evidence="6 7" key="1">
    <citation type="submission" date="2020-02" db="EMBL/GenBank/DDBJ databases">
        <title>Draft genome sequence of Lactococcus sp. Hs20B0-1.</title>
        <authorList>
            <person name="Noda S."/>
            <person name="Yuki M."/>
            <person name="Ohkuma M."/>
        </authorList>
    </citation>
    <scope>NUCLEOTIDE SEQUENCE [LARGE SCALE GENOMIC DNA]</scope>
    <source>
        <strain evidence="6 7">Hs20B0-1</strain>
    </source>
</reference>
<proteinExistence type="predicted"/>
<dbReference type="InterPro" id="IPR009057">
    <property type="entry name" value="Homeodomain-like_sf"/>
</dbReference>
<dbReference type="SUPFAM" id="SSF48498">
    <property type="entry name" value="Tetracyclin repressor-like, C-terminal domain"/>
    <property type="match status" value="1"/>
</dbReference>